<dbReference type="InterPro" id="IPR029058">
    <property type="entry name" value="AB_hydrolase_fold"/>
</dbReference>
<dbReference type="Gene3D" id="3.40.50.1820">
    <property type="entry name" value="alpha/beta hydrolase"/>
    <property type="match status" value="2"/>
</dbReference>
<keyword evidence="2" id="KW-0719">Serine esterase</keyword>
<dbReference type="GO" id="GO:0019695">
    <property type="term" value="P:choline metabolic process"/>
    <property type="evidence" value="ECO:0007669"/>
    <property type="project" value="TreeGrafter"/>
</dbReference>
<proteinExistence type="inferred from homology"/>
<sequence>HQVKTRDLVCAVTSVLGIAAGALALSVVLRRRPEVDAPQLVLATGLFGAYCGTVSSVAGVPVGAFLGVPYADPRTLRFAAPIPWYRGRQTHDNTAPAPGCAQATPNLGRNCAIFPAQQTGSNNDPQYDGRVLAALGDVVVVVPNWRLGVLGFLSLTRSDGAPVNAGLLDQAEALRWTARNVEFFGGNKSDLVVVGHGSGASALGYHLMSGSGLRSVATIRRAVFMSESPMTRYPVYTDHQKEEEGAILETDILAELFCTQSSQNYSSLLECLRSIPVETLLKKPPRALRELPLFFPVLPVMWPRRTWKKLKRPQHGMDSDLAEHLLSDLLSVCPTRLFAEQLRAWGNTVHGYVLHQADAGRHGGRTPWNYAVQLLFGSSLVHASPPAEQELSRHVIARWAHFFKTGEVKAEQYSTRDRHFVISMTPFSDGTLTWVPDLRREACEKLRPHFQNFIGGG</sequence>
<dbReference type="PANTHER" id="PTHR43918">
    <property type="entry name" value="ACETYLCHOLINESTERASE"/>
    <property type="match status" value="1"/>
</dbReference>
<dbReference type="GO" id="GO:0005615">
    <property type="term" value="C:extracellular space"/>
    <property type="evidence" value="ECO:0007669"/>
    <property type="project" value="TreeGrafter"/>
</dbReference>
<evidence type="ECO:0000256" key="4">
    <source>
        <dbReference type="ARBA" id="ARBA00023180"/>
    </source>
</evidence>
<dbReference type="PANTHER" id="PTHR43918:SF4">
    <property type="entry name" value="CARBOXYLIC ESTER HYDROLASE"/>
    <property type="match status" value="1"/>
</dbReference>
<accession>A0AAQ4FF39</accession>
<dbReference type="InterPro" id="IPR050654">
    <property type="entry name" value="AChE-related_enzymes"/>
</dbReference>
<keyword evidence="4" id="KW-0325">Glycoprotein</keyword>
<keyword evidence="7" id="KW-1185">Reference proteome</keyword>
<feature type="non-terminal residue" evidence="6">
    <location>
        <position position="1"/>
    </location>
</feature>
<evidence type="ECO:0000259" key="5">
    <source>
        <dbReference type="Pfam" id="PF00135"/>
    </source>
</evidence>
<dbReference type="GO" id="GO:0005886">
    <property type="term" value="C:plasma membrane"/>
    <property type="evidence" value="ECO:0007669"/>
    <property type="project" value="TreeGrafter"/>
</dbReference>
<dbReference type="AlphaFoldDB" id="A0AAQ4FF39"/>
<protein>
    <recommendedName>
        <fullName evidence="5">Carboxylesterase type B domain-containing protein</fullName>
    </recommendedName>
</protein>
<dbReference type="SUPFAM" id="SSF53474">
    <property type="entry name" value="alpha/beta-Hydrolases"/>
    <property type="match status" value="1"/>
</dbReference>
<evidence type="ECO:0000256" key="3">
    <source>
        <dbReference type="ARBA" id="ARBA00022801"/>
    </source>
</evidence>
<reference evidence="6 7" key="1">
    <citation type="journal article" date="2023" name="Arcadia Sci">
        <title>De novo assembly of a long-read Amblyomma americanum tick genome.</title>
        <authorList>
            <person name="Chou S."/>
            <person name="Poskanzer K.E."/>
            <person name="Rollins M."/>
            <person name="Thuy-Boun P.S."/>
        </authorList>
    </citation>
    <scope>NUCLEOTIDE SEQUENCE [LARGE SCALE GENOMIC DNA]</scope>
    <source>
        <strain evidence="6">F_SG_1</strain>
        <tissue evidence="6">Salivary glands</tissue>
    </source>
</reference>
<keyword evidence="3" id="KW-0378">Hydrolase</keyword>
<organism evidence="6 7">
    <name type="scientific">Amblyomma americanum</name>
    <name type="common">Lone star tick</name>
    <dbReference type="NCBI Taxonomy" id="6943"/>
    <lineage>
        <taxon>Eukaryota</taxon>
        <taxon>Metazoa</taxon>
        <taxon>Ecdysozoa</taxon>
        <taxon>Arthropoda</taxon>
        <taxon>Chelicerata</taxon>
        <taxon>Arachnida</taxon>
        <taxon>Acari</taxon>
        <taxon>Parasitiformes</taxon>
        <taxon>Ixodida</taxon>
        <taxon>Ixodoidea</taxon>
        <taxon>Ixodidae</taxon>
        <taxon>Amblyomminae</taxon>
        <taxon>Amblyomma</taxon>
    </lineage>
</organism>
<dbReference type="InterPro" id="IPR002018">
    <property type="entry name" value="CarbesteraseB"/>
</dbReference>
<dbReference type="EMBL" id="JARKHS020003579">
    <property type="protein sequence ID" value="KAK8785423.1"/>
    <property type="molecule type" value="Genomic_DNA"/>
</dbReference>
<evidence type="ECO:0000313" key="7">
    <source>
        <dbReference type="Proteomes" id="UP001321473"/>
    </source>
</evidence>
<evidence type="ECO:0000313" key="6">
    <source>
        <dbReference type="EMBL" id="KAK8785423.1"/>
    </source>
</evidence>
<dbReference type="GO" id="GO:0006581">
    <property type="term" value="P:acetylcholine catabolic process"/>
    <property type="evidence" value="ECO:0007669"/>
    <property type="project" value="TreeGrafter"/>
</dbReference>
<evidence type="ECO:0000256" key="1">
    <source>
        <dbReference type="ARBA" id="ARBA00005964"/>
    </source>
</evidence>
<evidence type="ECO:0000256" key="2">
    <source>
        <dbReference type="ARBA" id="ARBA00022487"/>
    </source>
</evidence>
<dbReference type="GO" id="GO:0003990">
    <property type="term" value="F:acetylcholinesterase activity"/>
    <property type="evidence" value="ECO:0007669"/>
    <property type="project" value="TreeGrafter"/>
</dbReference>
<comment type="similarity">
    <text evidence="1">Belongs to the type-B carboxylesterase/lipase family.</text>
</comment>
<dbReference type="Proteomes" id="UP001321473">
    <property type="component" value="Unassembled WGS sequence"/>
</dbReference>
<comment type="caution">
    <text evidence="6">The sequence shown here is derived from an EMBL/GenBank/DDBJ whole genome shotgun (WGS) entry which is preliminary data.</text>
</comment>
<dbReference type="Pfam" id="PF00135">
    <property type="entry name" value="COesterase"/>
    <property type="match status" value="1"/>
</dbReference>
<name>A0AAQ4FF39_AMBAM</name>
<feature type="domain" description="Carboxylesterase type B" evidence="5">
    <location>
        <begin position="119"/>
        <end position="295"/>
    </location>
</feature>
<gene>
    <name evidence="6" type="ORF">V5799_008212</name>
</gene>